<evidence type="ECO:0000313" key="3">
    <source>
        <dbReference type="Proteomes" id="UP001589568"/>
    </source>
</evidence>
<gene>
    <name evidence="2" type="ORF">ACFFR3_36065</name>
</gene>
<evidence type="ECO:0000256" key="1">
    <source>
        <dbReference type="SAM" id="MobiDB-lite"/>
    </source>
</evidence>
<dbReference type="InterPro" id="IPR002347">
    <property type="entry name" value="SDR_fam"/>
</dbReference>
<evidence type="ECO:0000313" key="2">
    <source>
        <dbReference type="EMBL" id="MFB9474940.1"/>
    </source>
</evidence>
<accession>A0ABV5NX93</accession>
<dbReference type="InterPro" id="IPR036291">
    <property type="entry name" value="NAD(P)-bd_dom_sf"/>
</dbReference>
<dbReference type="Gene3D" id="3.40.50.720">
    <property type="entry name" value="NAD(P)-binding Rossmann-like Domain"/>
    <property type="match status" value="1"/>
</dbReference>
<reference evidence="2 3" key="1">
    <citation type="submission" date="2024-09" db="EMBL/GenBank/DDBJ databases">
        <authorList>
            <person name="Sun Q."/>
            <person name="Mori K."/>
        </authorList>
    </citation>
    <scope>NUCLEOTIDE SEQUENCE [LARGE SCALE GENOMIC DNA]</scope>
    <source>
        <strain evidence="2 3">JCM 3324</strain>
    </source>
</reference>
<dbReference type="RefSeq" id="WP_364368425.1">
    <property type="nucleotide sequence ID" value="NZ_JBHMCF010000040.1"/>
</dbReference>
<proteinExistence type="predicted"/>
<feature type="compositionally biased region" description="Basic residues" evidence="1">
    <location>
        <begin position="49"/>
        <end position="58"/>
    </location>
</feature>
<organism evidence="2 3">
    <name type="scientific">Nonomuraea salmonea</name>
    <dbReference type="NCBI Taxonomy" id="46181"/>
    <lineage>
        <taxon>Bacteria</taxon>
        <taxon>Bacillati</taxon>
        <taxon>Actinomycetota</taxon>
        <taxon>Actinomycetes</taxon>
        <taxon>Streptosporangiales</taxon>
        <taxon>Streptosporangiaceae</taxon>
        <taxon>Nonomuraea</taxon>
    </lineage>
</organism>
<dbReference type="SUPFAM" id="SSF51735">
    <property type="entry name" value="NAD(P)-binding Rossmann-fold domains"/>
    <property type="match status" value="1"/>
</dbReference>
<dbReference type="Proteomes" id="UP001589568">
    <property type="component" value="Unassembled WGS sequence"/>
</dbReference>
<keyword evidence="3" id="KW-1185">Reference proteome</keyword>
<name>A0ABV5NX93_9ACTN</name>
<comment type="caution">
    <text evidence="2">The sequence shown here is derived from an EMBL/GenBank/DDBJ whole genome shotgun (WGS) entry which is preliminary data.</text>
</comment>
<sequence length="122" mass="12957">MSCGVLTPSRTCSPPTVRRPTGPSASWRRRWGGWAGRRPGQQRGDHPAGRARGHRSAYRGRPEEQIAAAGAGLTGRIPLGRIARPAEIAWWIVNVARPEAAYLTGAVIRVDGGLSVAAGQQA</sequence>
<protein>
    <submittedName>
        <fullName evidence="2">SDR family oxidoreductase</fullName>
    </submittedName>
</protein>
<dbReference type="Pfam" id="PF13561">
    <property type="entry name" value="adh_short_C2"/>
    <property type="match status" value="1"/>
</dbReference>
<dbReference type="EMBL" id="JBHMCF010000040">
    <property type="protein sequence ID" value="MFB9474940.1"/>
    <property type="molecule type" value="Genomic_DNA"/>
</dbReference>
<feature type="region of interest" description="Disordered" evidence="1">
    <location>
        <begin position="1"/>
        <end position="59"/>
    </location>
</feature>